<name>A0A084JG76_9CLOT</name>
<dbReference type="PANTHER" id="PTHR35146:SF1">
    <property type="entry name" value="UPF0178 PROTEIN YAII"/>
    <property type="match status" value="1"/>
</dbReference>
<dbReference type="Pfam" id="PF02639">
    <property type="entry name" value="DUF188"/>
    <property type="match status" value="1"/>
</dbReference>
<evidence type="ECO:0000313" key="5">
    <source>
        <dbReference type="Proteomes" id="UP000028542"/>
    </source>
</evidence>
<dbReference type="EMBL" id="JPMD01000006">
    <property type="protein sequence ID" value="KEZ87960.1"/>
    <property type="molecule type" value="Genomic_DNA"/>
</dbReference>
<dbReference type="EMBL" id="SVCM01000063">
    <property type="protein sequence ID" value="MBE6059616.1"/>
    <property type="molecule type" value="Genomic_DNA"/>
</dbReference>
<proteinExistence type="inferred from homology"/>
<comment type="caution">
    <text evidence="3">The sequence shown here is derived from an EMBL/GenBank/DDBJ whole genome shotgun (WGS) entry which is preliminary data.</text>
</comment>
<keyword evidence="5" id="KW-1185">Reference proteome</keyword>
<dbReference type="STRING" id="318464.IO99_03775"/>
<sequence>MTIIVDGDGCAGRGIIEEVAKTYKVPLKIYCDIHHVINLEYGEVIIMDSGFQAVDMKVANEAKRGDIVVTQDYGVAAMVLGKKSYAISPRGYIFSENNIDKLLFERHISAKVRRGGGKTGKHKKRNEDDNISLRDNLIKLVERSLREE</sequence>
<evidence type="ECO:0000313" key="3">
    <source>
        <dbReference type="EMBL" id="KEZ87960.1"/>
    </source>
</evidence>
<dbReference type="PANTHER" id="PTHR35146">
    <property type="entry name" value="UPF0178 PROTEIN YAII"/>
    <property type="match status" value="1"/>
</dbReference>
<dbReference type="Proteomes" id="UP000768462">
    <property type="component" value="Unassembled WGS sequence"/>
</dbReference>
<gene>
    <name evidence="4" type="ORF">E7215_05505</name>
    <name evidence="3" type="ORF">IO99_03775</name>
</gene>
<comment type="similarity">
    <text evidence="1 2">Belongs to the UPF0178 family.</text>
</comment>
<dbReference type="eggNOG" id="COG1671">
    <property type="taxonomic scope" value="Bacteria"/>
</dbReference>
<dbReference type="AlphaFoldDB" id="A0A084JG76"/>
<accession>A0A084JG76</accession>
<protein>
    <recommendedName>
        <fullName evidence="2">UPF0178 protein E7215_05505</fullName>
    </recommendedName>
</protein>
<evidence type="ECO:0000256" key="1">
    <source>
        <dbReference type="ARBA" id="ARBA00008522"/>
    </source>
</evidence>
<reference evidence="4" key="2">
    <citation type="submission" date="2019-04" db="EMBL/GenBank/DDBJ databases">
        <title>Evolution of Biomass-Degrading Anaerobic Consortia Revealed by Metagenomics.</title>
        <authorList>
            <person name="Peng X."/>
        </authorList>
    </citation>
    <scope>NUCLEOTIDE SEQUENCE</scope>
    <source>
        <strain evidence="4">SIG254</strain>
    </source>
</reference>
<reference evidence="3 5" key="1">
    <citation type="submission" date="2014-07" db="EMBL/GenBank/DDBJ databases">
        <title>Draft genome of Clostridium sulfidigenes 113A isolated from sediments associated with methane hydrate from Krishna Godavari basin.</title>
        <authorList>
            <person name="Honkalas V.S."/>
            <person name="Dabir A.P."/>
            <person name="Arora P."/>
            <person name="Dhakephalkar P.K."/>
        </authorList>
    </citation>
    <scope>NUCLEOTIDE SEQUENCE [LARGE SCALE GENOMIC DNA]</scope>
    <source>
        <strain evidence="3 5">113A</strain>
    </source>
</reference>
<evidence type="ECO:0000256" key="2">
    <source>
        <dbReference type="HAMAP-Rule" id="MF_00489"/>
    </source>
</evidence>
<dbReference type="InterPro" id="IPR003791">
    <property type="entry name" value="UPF0178"/>
</dbReference>
<dbReference type="RefSeq" id="WP_035130421.1">
    <property type="nucleotide sequence ID" value="NZ_JBQHQR010000002.1"/>
</dbReference>
<evidence type="ECO:0000313" key="4">
    <source>
        <dbReference type="EMBL" id="MBE6059616.1"/>
    </source>
</evidence>
<organism evidence="3 5">
    <name type="scientific">Clostridium sulfidigenes</name>
    <dbReference type="NCBI Taxonomy" id="318464"/>
    <lineage>
        <taxon>Bacteria</taxon>
        <taxon>Bacillati</taxon>
        <taxon>Bacillota</taxon>
        <taxon>Clostridia</taxon>
        <taxon>Eubacteriales</taxon>
        <taxon>Clostridiaceae</taxon>
        <taxon>Clostridium</taxon>
    </lineage>
</organism>
<dbReference type="NCBIfam" id="NF001095">
    <property type="entry name" value="PRK00124.1"/>
    <property type="match status" value="1"/>
</dbReference>
<dbReference type="Proteomes" id="UP000028542">
    <property type="component" value="Unassembled WGS sequence"/>
</dbReference>
<dbReference type="HAMAP" id="MF_00489">
    <property type="entry name" value="UPF0178"/>
    <property type="match status" value="1"/>
</dbReference>